<dbReference type="Gene3D" id="1.25.10.10">
    <property type="entry name" value="Leucine-rich Repeat Variant"/>
    <property type="match status" value="2"/>
</dbReference>
<dbReference type="GO" id="GO:0000226">
    <property type="term" value="P:microtubule cytoskeleton organization"/>
    <property type="evidence" value="ECO:0007669"/>
    <property type="project" value="TreeGrafter"/>
</dbReference>
<accession>A0A8C7BF64</accession>
<reference evidence="2" key="1">
    <citation type="submission" date="2025-08" db="UniProtKB">
        <authorList>
            <consortium name="Ensembl"/>
        </authorList>
    </citation>
    <scope>IDENTIFICATION</scope>
</reference>
<organism evidence="2 3">
    <name type="scientific">Neovison vison</name>
    <name type="common">American mink</name>
    <name type="synonym">Mustela vison</name>
    <dbReference type="NCBI Taxonomy" id="452646"/>
    <lineage>
        <taxon>Eukaryota</taxon>
        <taxon>Metazoa</taxon>
        <taxon>Chordata</taxon>
        <taxon>Craniata</taxon>
        <taxon>Vertebrata</taxon>
        <taxon>Euteleostomi</taxon>
        <taxon>Mammalia</taxon>
        <taxon>Eutheria</taxon>
        <taxon>Laurasiatheria</taxon>
        <taxon>Carnivora</taxon>
        <taxon>Caniformia</taxon>
        <taxon>Musteloidea</taxon>
        <taxon>Mustelidae</taxon>
        <taxon>Mustelinae</taxon>
        <taxon>Neogale</taxon>
    </lineage>
</organism>
<dbReference type="Proteomes" id="UP000694425">
    <property type="component" value="Unplaced"/>
</dbReference>
<evidence type="ECO:0000259" key="1">
    <source>
        <dbReference type="Pfam" id="PF12348"/>
    </source>
</evidence>
<dbReference type="Pfam" id="PF12348">
    <property type="entry name" value="CLASP_N"/>
    <property type="match status" value="1"/>
</dbReference>
<dbReference type="SUPFAM" id="SSF48371">
    <property type="entry name" value="ARM repeat"/>
    <property type="match status" value="1"/>
</dbReference>
<dbReference type="GeneTree" id="ENSGT00940000156217"/>
<dbReference type="GO" id="GO:0051494">
    <property type="term" value="P:negative regulation of cytoskeleton organization"/>
    <property type="evidence" value="ECO:0007669"/>
    <property type="project" value="UniProtKB-ARBA"/>
</dbReference>
<dbReference type="PANTHER" id="PTHR21567:SF42">
    <property type="entry name" value="TOG ARRAY REGULATOR OF AXONEMAL MICROTUBULES PROTEIN 2"/>
    <property type="match status" value="1"/>
</dbReference>
<evidence type="ECO:0000313" key="2">
    <source>
        <dbReference type="Ensembl" id="ENSNVIP00000019658.1"/>
    </source>
</evidence>
<dbReference type="Ensembl" id="ENSNVIT00000022917.1">
    <property type="protein sequence ID" value="ENSNVIP00000019658.1"/>
    <property type="gene ID" value="ENSNVIG00000015369.1"/>
</dbReference>
<keyword evidence="3" id="KW-1185">Reference proteome</keyword>
<evidence type="ECO:0000313" key="3">
    <source>
        <dbReference type="Proteomes" id="UP000694425"/>
    </source>
</evidence>
<sequence>MDQEAEEIARCLLQKMGNTSEFIQRAANRSLGAMVENVTPARSLVALTSAGIYHRNPLVRKCTAEHLSTVLEQIGAEKLLSGTRDNTEMLVHNLVRLAQDSNQDTRAGVLKRQVEKLGVSQAAGDTLVSVSPVCGRSMGREAQTDILGVCSGQKSLPHRLSSNGPRLAGLRSSMRGGLQVAEKLRELTRLLEAKEYQSRMEGVGRLLELCKATPELITANLVQVFDAFTPRLQDSNKKVNQWALESLAKMIPLLKESLHPMLLSIIVAVADNLNSKNSGIYAAAVTALDAMIENLDNLCLLQTFAGRVRFLSGRAVLDVTELASVYPQKPQAVERHVLPVLWCFLSNMTRNSVLPGHGGNVRTVAHRLSRSLQEQMGSRLQDLAAGQPQPVLETLQGLLDTATL</sequence>
<dbReference type="GO" id="GO:0008017">
    <property type="term" value="F:microtubule binding"/>
    <property type="evidence" value="ECO:0007669"/>
    <property type="project" value="TreeGrafter"/>
</dbReference>
<proteinExistence type="predicted"/>
<reference evidence="2" key="2">
    <citation type="submission" date="2025-09" db="UniProtKB">
        <authorList>
            <consortium name="Ensembl"/>
        </authorList>
    </citation>
    <scope>IDENTIFICATION</scope>
</reference>
<dbReference type="InterPro" id="IPR024395">
    <property type="entry name" value="CLASP_N_dom"/>
</dbReference>
<dbReference type="AlphaFoldDB" id="A0A8C7BF64"/>
<name>A0A8C7BF64_NEOVI</name>
<protein>
    <submittedName>
        <fullName evidence="2">TOG array regulator of axonemal microtubules 2</fullName>
    </submittedName>
</protein>
<dbReference type="InterPro" id="IPR016024">
    <property type="entry name" value="ARM-type_fold"/>
</dbReference>
<dbReference type="GO" id="GO:0005881">
    <property type="term" value="C:cytoplasmic microtubule"/>
    <property type="evidence" value="ECO:0007669"/>
    <property type="project" value="TreeGrafter"/>
</dbReference>
<dbReference type="GO" id="GO:0005929">
    <property type="term" value="C:cilium"/>
    <property type="evidence" value="ECO:0007669"/>
    <property type="project" value="TreeGrafter"/>
</dbReference>
<dbReference type="PANTHER" id="PTHR21567">
    <property type="entry name" value="CLASP"/>
    <property type="match status" value="1"/>
</dbReference>
<dbReference type="GO" id="GO:1902904">
    <property type="term" value="P:negative regulation of supramolecular fiber organization"/>
    <property type="evidence" value="ECO:0007669"/>
    <property type="project" value="UniProtKB-ARBA"/>
</dbReference>
<dbReference type="InterPro" id="IPR011989">
    <property type="entry name" value="ARM-like"/>
</dbReference>
<feature type="domain" description="CLASP N-terminal" evidence="1">
    <location>
        <begin position="2"/>
        <end position="106"/>
    </location>
</feature>